<protein>
    <submittedName>
        <fullName evidence="5">Cold shock protein</fullName>
    </submittedName>
</protein>
<dbReference type="PROSITE" id="PS00352">
    <property type="entry name" value="CSD_1"/>
    <property type="match status" value="1"/>
</dbReference>
<dbReference type="PANTHER" id="PTHR11544">
    <property type="entry name" value="COLD SHOCK DOMAIN CONTAINING PROTEINS"/>
    <property type="match status" value="1"/>
</dbReference>
<dbReference type="InterPro" id="IPR019844">
    <property type="entry name" value="CSD_CS"/>
</dbReference>
<dbReference type="SMART" id="SM00357">
    <property type="entry name" value="CSP"/>
    <property type="match status" value="1"/>
</dbReference>
<dbReference type="GO" id="GO:0003676">
    <property type="term" value="F:nucleic acid binding"/>
    <property type="evidence" value="ECO:0007669"/>
    <property type="project" value="InterPro"/>
</dbReference>
<dbReference type="PATRIC" id="fig|1420013.3.peg.3679"/>
<dbReference type="NCBIfam" id="NF007062">
    <property type="entry name" value="PRK09507.1"/>
    <property type="match status" value="1"/>
</dbReference>
<name>W8V3B7_KLEPN</name>
<dbReference type="EMBL" id="CP006918">
    <property type="protein sequence ID" value="AHM80692.1"/>
    <property type="molecule type" value="Genomic_DNA"/>
</dbReference>
<dbReference type="PRINTS" id="PR00050">
    <property type="entry name" value="COLDSHOCK"/>
</dbReference>
<dbReference type="AlphaFoldDB" id="W8V3B7"/>
<dbReference type="Proteomes" id="UP000019586">
    <property type="component" value="Chromosome"/>
</dbReference>
<dbReference type="SUPFAM" id="SSF50249">
    <property type="entry name" value="Nucleic acid-binding proteins"/>
    <property type="match status" value="1"/>
</dbReference>
<feature type="domain" description="CSD" evidence="4">
    <location>
        <begin position="31"/>
        <end position="96"/>
    </location>
</feature>
<dbReference type="NCBIfam" id="NF008190">
    <property type="entry name" value="PRK10943.1"/>
    <property type="match status" value="1"/>
</dbReference>
<sequence>MHWTKGTTIGVLIPDTALVSIFHIKVILMSKIKGNVKWFNESKGFGFITPEDGSKDVFVHFSAIQSNGFKTLAEGQRVEFEITNGAKGPSAANVIAL</sequence>
<dbReference type="HOGENOM" id="CLU_117621_2_0_6"/>
<proteinExistence type="predicted"/>
<dbReference type="InterPro" id="IPR002059">
    <property type="entry name" value="CSP_DNA-bd"/>
</dbReference>
<dbReference type="Gene3D" id="2.40.50.140">
    <property type="entry name" value="Nucleic acid-binding proteins"/>
    <property type="match status" value="1"/>
</dbReference>
<organism evidence="5 6">
    <name type="scientific">Klebsiella pneumoniae 30684/NJST258_2</name>
    <dbReference type="NCBI Taxonomy" id="1420013"/>
    <lineage>
        <taxon>Bacteria</taxon>
        <taxon>Pseudomonadati</taxon>
        <taxon>Pseudomonadota</taxon>
        <taxon>Gammaproteobacteria</taxon>
        <taxon>Enterobacterales</taxon>
        <taxon>Enterobacteriaceae</taxon>
        <taxon>Klebsiella/Raoultella group</taxon>
        <taxon>Klebsiella</taxon>
        <taxon>Klebsiella pneumoniae complex</taxon>
    </lineage>
</organism>
<dbReference type="Gene3D" id="6.20.370.130">
    <property type="match status" value="1"/>
</dbReference>
<dbReference type="InterPro" id="IPR012340">
    <property type="entry name" value="NA-bd_OB-fold"/>
</dbReference>
<comment type="subcellular location">
    <subcellularLocation>
        <location evidence="1 3">Cytoplasm</location>
    </subcellularLocation>
</comment>
<dbReference type="InterPro" id="IPR011129">
    <property type="entry name" value="CSD"/>
</dbReference>
<dbReference type="CDD" id="cd04458">
    <property type="entry name" value="CSP_CDS"/>
    <property type="match status" value="1"/>
</dbReference>
<dbReference type="KEGG" id="kps:KPNJ2_03912"/>
<evidence type="ECO:0000256" key="3">
    <source>
        <dbReference type="RuleBase" id="RU000408"/>
    </source>
</evidence>
<accession>W8V3B7</accession>
<reference evidence="5 6" key="1">
    <citation type="journal article" date="2014" name="Proc. Natl. Acad. Sci. U.S.A.">
        <title>Molecular dissection of the evolution of carbapenem-resistant multilocus sequence type 258 Klebsiella pneumoniae.</title>
        <authorList>
            <person name="Deleo F.R."/>
            <person name="Chen L."/>
            <person name="Porcella S.F."/>
            <person name="Martens C.A."/>
            <person name="Kobayashi S.D."/>
            <person name="Porter A.R."/>
            <person name="Chavda K.D."/>
            <person name="Jacobs M.R."/>
            <person name="Mathema B."/>
            <person name="Olsen R.J."/>
            <person name="Bonomo R.A."/>
            <person name="Musser J.M."/>
            <person name="Kreiswirth B.N."/>
        </authorList>
    </citation>
    <scope>NUCLEOTIDE SEQUENCE [LARGE SCALE GENOMIC DNA]</scope>
    <source>
        <strain evidence="5">30684/NJST258_2</strain>
    </source>
</reference>
<dbReference type="FunFam" id="2.40.50.140:FF:000006">
    <property type="entry name" value="Cold shock protein CspC"/>
    <property type="match status" value="1"/>
</dbReference>
<gene>
    <name evidence="5" type="ORF">KPNJ2_03912</name>
</gene>
<evidence type="ECO:0000256" key="2">
    <source>
        <dbReference type="ARBA" id="ARBA00022490"/>
    </source>
</evidence>
<evidence type="ECO:0000313" key="6">
    <source>
        <dbReference type="Proteomes" id="UP000019586"/>
    </source>
</evidence>
<evidence type="ECO:0000256" key="1">
    <source>
        <dbReference type="ARBA" id="ARBA00004496"/>
    </source>
</evidence>
<evidence type="ECO:0000259" key="4">
    <source>
        <dbReference type="PROSITE" id="PS51857"/>
    </source>
</evidence>
<dbReference type="InterPro" id="IPR050181">
    <property type="entry name" value="Cold_shock_domain"/>
</dbReference>
<dbReference type="PROSITE" id="PS51857">
    <property type="entry name" value="CSD_2"/>
    <property type="match status" value="1"/>
</dbReference>
<dbReference type="Pfam" id="PF00313">
    <property type="entry name" value="CSD"/>
    <property type="match status" value="1"/>
</dbReference>
<evidence type="ECO:0000313" key="5">
    <source>
        <dbReference type="EMBL" id="AHM80692.1"/>
    </source>
</evidence>
<dbReference type="GO" id="GO:0005829">
    <property type="term" value="C:cytosol"/>
    <property type="evidence" value="ECO:0007669"/>
    <property type="project" value="UniProtKB-ARBA"/>
</dbReference>
<keyword evidence="2" id="KW-0963">Cytoplasm</keyword>